<dbReference type="GO" id="GO:0004045">
    <property type="term" value="F:peptidyl-tRNA hydrolase activity"/>
    <property type="evidence" value="ECO:0007669"/>
    <property type="project" value="UniProtKB-EC"/>
</dbReference>
<feature type="compositionally biased region" description="Acidic residues" evidence="4">
    <location>
        <begin position="58"/>
        <end position="76"/>
    </location>
</feature>
<comment type="catalytic activity">
    <reaction evidence="3">
        <text>an N-acyl-L-alpha-aminoacyl-tRNA + H2O = an N-acyl-L-amino acid + a tRNA + H(+)</text>
        <dbReference type="Rhea" id="RHEA:54448"/>
        <dbReference type="Rhea" id="RHEA-COMP:10123"/>
        <dbReference type="Rhea" id="RHEA-COMP:13883"/>
        <dbReference type="ChEBI" id="CHEBI:15377"/>
        <dbReference type="ChEBI" id="CHEBI:15378"/>
        <dbReference type="ChEBI" id="CHEBI:59874"/>
        <dbReference type="ChEBI" id="CHEBI:78442"/>
        <dbReference type="ChEBI" id="CHEBI:138191"/>
        <dbReference type="EC" id="3.1.1.29"/>
    </reaction>
</comment>
<sequence length="110" mass="11771">MSSTWTRSALLCAKVCFPHALGLAVAVVAFGLGFKFGSEHPLPADERIAPPGAKQNDQDDISEDEEEEENAEDIPDGDLSTIQAGFLEPCKLVLVVRTDLKMTSGKIAAQ</sequence>
<accession>A0A9P7GIY7</accession>
<reference evidence="5" key="1">
    <citation type="submission" date="2020-07" db="EMBL/GenBank/DDBJ databases">
        <authorList>
            <person name="Nieuwenhuis M."/>
            <person name="Van De Peppel L.J.J."/>
        </authorList>
    </citation>
    <scope>NUCLEOTIDE SEQUENCE</scope>
    <source>
        <strain evidence="5">AP01</strain>
        <tissue evidence="5">Mycelium</tissue>
    </source>
</reference>
<evidence type="ECO:0000313" key="6">
    <source>
        <dbReference type="Proteomes" id="UP000775547"/>
    </source>
</evidence>
<keyword evidence="2" id="KW-0378">Hydrolase</keyword>
<dbReference type="OrthoDB" id="1733656at2759"/>
<dbReference type="EC" id="3.1.1.29" evidence="1"/>
<reference evidence="5" key="2">
    <citation type="submission" date="2021-10" db="EMBL/GenBank/DDBJ databases">
        <title>Phylogenomics reveals ancestral predisposition of the termite-cultivated fungus Termitomyces towards a domesticated lifestyle.</title>
        <authorList>
            <person name="Auxier B."/>
            <person name="Grum-Grzhimaylo A."/>
            <person name="Cardenas M.E."/>
            <person name="Lodge J.D."/>
            <person name="Laessoe T."/>
            <person name="Pedersen O."/>
            <person name="Smith M.E."/>
            <person name="Kuyper T.W."/>
            <person name="Franco-Molano E.A."/>
            <person name="Baroni T.J."/>
            <person name="Aanen D.K."/>
        </authorList>
    </citation>
    <scope>NUCLEOTIDE SEQUENCE</scope>
    <source>
        <strain evidence="5">AP01</strain>
        <tissue evidence="5">Mycelium</tissue>
    </source>
</reference>
<gene>
    <name evidence="5" type="ORF">DXG03_006130</name>
</gene>
<dbReference type="Pfam" id="PF01981">
    <property type="entry name" value="PTH2"/>
    <property type="match status" value="1"/>
</dbReference>
<dbReference type="InterPro" id="IPR023476">
    <property type="entry name" value="Pep_tRNA_hydro_II_dom_sf"/>
</dbReference>
<dbReference type="Gene3D" id="3.40.1490.10">
    <property type="entry name" value="Bit1"/>
    <property type="match status" value="1"/>
</dbReference>
<organism evidence="5 6">
    <name type="scientific">Asterophora parasitica</name>
    <dbReference type="NCBI Taxonomy" id="117018"/>
    <lineage>
        <taxon>Eukaryota</taxon>
        <taxon>Fungi</taxon>
        <taxon>Dikarya</taxon>
        <taxon>Basidiomycota</taxon>
        <taxon>Agaricomycotina</taxon>
        <taxon>Agaricomycetes</taxon>
        <taxon>Agaricomycetidae</taxon>
        <taxon>Agaricales</taxon>
        <taxon>Tricholomatineae</taxon>
        <taxon>Lyophyllaceae</taxon>
        <taxon>Asterophora</taxon>
    </lineage>
</organism>
<evidence type="ECO:0000313" key="5">
    <source>
        <dbReference type="EMBL" id="KAG5648175.1"/>
    </source>
</evidence>
<dbReference type="InterPro" id="IPR002833">
    <property type="entry name" value="PTH2"/>
</dbReference>
<evidence type="ECO:0000256" key="4">
    <source>
        <dbReference type="SAM" id="MobiDB-lite"/>
    </source>
</evidence>
<dbReference type="EMBL" id="JABCKV010000004">
    <property type="protein sequence ID" value="KAG5648175.1"/>
    <property type="molecule type" value="Genomic_DNA"/>
</dbReference>
<keyword evidence="6" id="KW-1185">Reference proteome</keyword>
<feature type="region of interest" description="Disordered" evidence="4">
    <location>
        <begin position="43"/>
        <end position="78"/>
    </location>
</feature>
<evidence type="ECO:0000256" key="3">
    <source>
        <dbReference type="ARBA" id="ARBA00048707"/>
    </source>
</evidence>
<dbReference type="SUPFAM" id="SSF102462">
    <property type="entry name" value="Peptidyl-tRNA hydrolase II"/>
    <property type="match status" value="1"/>
</dbReference>
<dbReference type="AlphaFoldDB" id="A0A9P7GIY7"/>
<dbReference type="Proteomes" id="UP000775547">
    <property type="component" value="Unassembled WGS sequence"/>
</dbReference>
<proteinExistence type="predicted"/>
<name>A0A9P7GIY7_9AGAR</name>
<comment type="caution">
    <text evidence="5">The sequence shown here is derived from an EMBL/GenBank/DDBJ whole genome shotgun (WGS) entry which is preliminary data.</text>
</comment>
<protein>
    <recommendedName>
        <fullName evidence="1">peptidyl-tRNA hydrolase</fullName>
        <ecNumber evidence="1">3.1.1.29</ecNumber>
    </recommendedName>
</protein>
<evidence type="ECO:0000256" key="2">
    <source>
        <dbReference type="ARBA" id="ARBA00022801"/>
    </source>
</evidence>
<evidence type="ECO:0000256" key="1">
    <source>
        <dbReference type="ARBA" id="ARBA00013260"/>
    </source>
</evidence>